<dbReference type="GeneID" id="109067569"/>
<sequence>MSSVLFSLRKKDNMRAFLLLFLSEILLLRLTSATTMKVQSQNMRVRISAVGDTIVLKFIRPHVDTRLEGYILGYGSSMFSKQFIQLPEDGQPYETEIDAEPKYLIAVQSKFPEEPKKKCAGKVDLDKPLNVVIGSITESSVLLSWGTLLTSPFMDTVVEDCFDEEQFTVRYREKEPSNTWNYQTCPSTSTVIDNLKPDALYEFAVRADSDTNSGVWSPPVIHNTADQIIEPFTEQNKFEKPVLASQQTFLPPVPVSSTGAENPTTVPDNPPSSTEALPSSHTSIILPTPTTTSTVRPRNPTSHPSTTQADLLTEQHTSITPQQPTTSQPQPSRTQQQVSTTQPPSTTIQQYTSTMQISVKDQPNTAKQLLNTAPQQLDETSSPNPPTTKPPIQQTQQRTTSTVQEHPHPTKKQESLHTRKIQPSTKLHRLSTTQRSRGRGILRNSSVSHLLARNTTQRQRSRSHVPPVDHPKFSRPRSLYHNSTGNNKKRPNGEQHQGHLSKSQKRPRKQFEKTKMNQVSETKEKENIIDLKQMEPVPDLKPLAPPTTERPAKQRPSSTTTPHSVFEGNRFDTGDNSSVFRSQPLSEVDATGKKRFIAPHVIYRTDKRPEEPCSVTQSLSSFPDEEIGYLNVTGPPKTPPSNLTVLTVEGCPSFIILDWDKTDNETREYEVVSSTKGPDGEEVSVQTTNQTHTAVENLKPESSYEFIVTPKNELGSGPATKPVTFSTESADPRVSEVQTGKNAIWSSFPFKSDSYSECNGQQFIKRTWYRKFVGIQLCNSLRYKIYLSDSLKGKFYSIGDQTGYGEDHCQFVDSFLDGRTGGPLPPNQLPPKKGFYRAMRQEPVKFGDIGGNSMINYVAWYECGIPIPGKW</sequence>
<dbReference type="PANTHER" id="PTHR23197:SF10">
    <property type="entry name" value="TARGET OF NESH-SH3"/>
    <property type="match status" value="1"/>
</dbReference>
<dbReference type="CTD" id="101884149"/>
<dbReference type="PANTHER" id="PTHR23197">
    <property type="entry name" value="TARSH-RELATED FIBRONECTIN DOMAIN-CONTAINING"/>
    <property type="match status" value="1"/>
</dbReference>
<feature type="compositionally biased region" description="Polar residues" evidence="1">
    <location>
        <begin position="443"/>
        <end position="458"/>
    </location>
</feature>
<evidence type="ECO:0000313" key="3">
    <source>
        <dbReference type="RefSeq" id="XP_042587010.1"/>
    </source>
</evidence>
<organism evidence="3">
    <name type="scientific">Cyprinus carpio</name>
    <name type="common">Common carp</name>
    <dbReference type="NCBI Taxonomy" id="7962"/>
    <lineage>
        <taxon>Eukaryota</taxon>
        <taxon>Metazoa</taxon>
        <taxon>Chordata</taxon>
        <taxon>Craniata</taxon>
        <taxon>Vertebrata</taxon>
        <taxon>Euteleostomi</taxon>
        <taxon>Actinopterygii</taxon>
        <taxon>Neopterygii</taxon>
        <taxon>Teleostei</taxon>
        <taxon>Ostariophysi</taxon>
        <taxon>Cypriniformes</taxon>
        <taxon>Cyprinidae</taxon>
        <taxon>Cyprininae</taxon>
        <taxon>Cyprinus</taxon>
    </lineage>
</organism>
<dbReference type="Proteomes" id="UP001155660">
    <property type="component" value="Chromosome B9"/>
</dbReference>
<reference evidence="3" key="1">
    <citation type="submission" date="2025-08" db="UniProtKB">
        <authorList>
            <consortium name="RefSeq"/>
        </authorList>
    </citation>
    <scope>IDENTIFICATION</scope>
    <source>
        <tissue evidence="3">Muscle</tissue>
    </source>
</reference>
<dbReference type="Pfam" id="PF21731">
    <property type="entry name" value="TARSH_C"/>
    <property type="match status" value="1"/>
</dbReference>
<proteinExistence type="predicted"/>
<evidence type="ECO:0000259" key="2">
    <source>
        <dbReference type="PROSITE" id="PS50853"/>
    </source>
</evidence>
<dbReference type="SMR" id="A0A9Q9WP67"/>
<dbReference type="GO" id="GO:0010811">
    <property type="term" value="P:positive regulation of cell-substrate adhesion"/>
    <property type="evidence" value="ECO:0007669"/>
    <property type="project" value="TreeGrafter"/>
</dbReference>
<feature type="region of interest" description="Disordered" evidence="1">
    <location>
        <begin position="250"/>
        <end position="347"/>
    </location>
</feature>
<dbReference type="SMART" id="SM00060">
    <property type="entry name" value="FN3"/>
    <property type="match status" value="1"/>
</dbReference>
<accession>A0A9Q9WP67</accession>
<dbReference type="InterPro" id="IPR049109">
    <property type="entry name" value="TARSH/FNDC1_C"/>
</dbReference>
<dbReference type="PROSITE" id="PS50853">
    <property type="entry name" value="FN3"/>
    <property type="match status" value="2"/>
</dbReference>
<feature type="compositionally biased region" description="Low complexity" evidence="1">
    <location>
        <begin position="390"/>
        <end position="404"/>
    </location>
</feature>
<dbReference type="GO" id="GO:0030198">
    <property type="term" value="P:extracellular matrix organization"/>
    <property type="evidence" value="ECO:0007669"/>
    <property type="project" value="TreeGrafter"/>
</dbReference>
<feature type="compositionally biased region" description="Low complexity" evidence="1">
    <location>
        <begin position="315"/>
        <end position="347"/>
    </location>
</feature>
<protein>
    <submittedName>
        <fullName evidence="3">Target of Nesh-SH3 isoform X2</fullName>
    </submittedName>
</protein>
<feature type="compositionally biased region" description="Polar residues" evidence="1">
    <location>
        <begin position="421"/>
        <end position="435"/>
    </location>
</feature>
<feature type="region of interest" description="Disordered" evidence="1">
    <location>
        <begin position="374"/>
        <end position="582"/>
    </location>
</feature>
<evidence type="ECO:0000256" key="1">
    <source>
        <dbReference type="SAM" id="MobiDB-lite"/>
    </source>
</evidence>
<feature type="compositionally biased region" description="Basic and acidic residues" evidence="1">
    <location>
        <begin position="509"/>
        <end position="533"/>
    </location>
</feature>
<dbReference type="RefSeq" id="XP_042587010.1">
    <property type="nucleotide sequence ID" value="XM_042731076.1"/>
</dbReference>
<feature type="compositionally biased region" description="Basic and acidic residues" evidence="1">
    <location>
        <begin position="405"/>
        <end position="417"/>
    </location>
</feature>
<feature type="compositionally biased region" description="Polar residues" evidence="1">
    <location>
        <begin position="250"/>
        <end position="277"/>
    </location>
</feature>
<dbReference type="AlphaFoldDB" id="A0A9Q9WP67"/>
<feature type="domain" description="Fibronectin type-III" evidence="2">
    <location>
        <begin position="639"/>
        <end position="730"/>
    </location>
</feature>
<dbReference type="InterPro" id="IPR003961">
    <property type="entry name" value="FN3_dom"/>
</dbReference>
<name>A0A9Q9WP67_CYPCA</name>
<feature type="compositionally biased region" description="Low complexity" evidence="1">
    <location>
        <begin position="278"/>
        <end position="302"/>
    </location>
</feature>
<gene>
    <name evidence="3" type="primary">LOC109067569</name>
</gene>
<dbReference type="CDD" id="cd00063">
    <property type="entry name" value="FN3"/>
    <property type="match status" value="2"/>
</dbReference>
<dbReference type="Pfam" id="PF00041">
    <property type="entry name" value="fn3"/>
    <property type="match status" value="2"/>
</dbReference>
<feature type="domain" description="Fibronectin type-III" evidence="2">
    <location>
        <begin position="127"/>
        <end position="227"/>
    </location>
</feature>